<name>A0AAD3XZ97_NEPGR</name>
<protein>
    <submittedName>
        <fullName evidence="1">Uncharacterized protein</fullName>
    </submittedName>
</protein>
<comment type="caution">
    <text evidence="1">The sequence shown here is derived from an EMBL/GenBank/DDBJ whole genome shotgun (WGS) entry which is preliminary data.</text>
</comment>
<evidence type="ECO:0000313" key="1">
    <source>
        <dbReference type="EMBL" id="GMH23307.1"/>
    </source>
</evidence>
<reference evidence="1" key="1">
    <citation type="submission" date="2023-05" db="EMBL/GenBank/DDBJ databases">
        <title>Nepenthes gracilis genome sequencing.</title>
        <authorList>
            <person name="Fukushima K."/>
        </authorList>
    </citation>
    <scope>NUCLEOTIDE SEQUENCE</scope>
    <source>
        <strain evidence="1">SING2019-196</strain>
    </source>
</reference>
<dbReference type="AlphaFoldDB" id="A0AAD3XZ97"/>
<dbReference type="EMBL" id="BSYO01000026">
    <property type="protein sequence ID" value="GMH23307.1"/>
    <property type="molecule type" value="Genomic_DNA"/>
</dbReference>
<sequence>MGVLAMAVMAPPAPWQSVVVIAKAGLWEMEMAMAEYWLDFGPEILLKRPWTVPGLGFPAPCSIWPPPAVSKLPLSPFYRVLASLWLRKISSAVLSACQ</sequence>
<organism evidence="1 2">
    <name type="scientific">Nepenthes gracilis</name>
    <name type="common">Slender pitcher plant</name>
    <dbReference type="NCBI Taxonomy" id="150966"/>
    <lineage>
        <taxon>Eukaryota</taxon>
        <taxon>Viridiplantae</taxon>
        <taxon>Streptophyta</taxon>
        <taxon>Embryophyta</taxon>
        <taxon>Tracheophyta</taxon>
        <taxon>Spermatophyta</taxon>
        <taxon>Magnoliopsida</taxon>
        <taxon>eudicotyledons</taxon>
        <taxon>Gunneridae</taxon>
        <taxon>Pentapetalae</taxon>
        <taxon>Caryophyllales</taxon>
        <taxon>Nepenthaceae</taxon>
        <taxon>Nepenthes</taxon>
    </lineage>
</organism>
<evidence type="ECO:0000313" key="2">
    <source>
        <dbReference type="Proteomes" id="UP001279734"/>
    </source>
</evidence>
<dbReference type="Proteomes" id="UP001279734">
    <property type="component" value="Unassembled WGS sequence"/>
</dbReference>
<gene>
    <name evidence="1" type="ORF">Nepgr_025150</name>
</gene>
<keyword evidence="2" id="KW-1185">Reference proteome</keyword>
<accession>A0AAD3XZ97</accession>
<proteinExistence type="predicted"/>